<protein>
    <recommendedName>
        <fullName evidence="2">DUF4189 domain-containing protein</fullName>
    </recommendedName>
</protein>
<dbReference type="OrthoDB" id="6008701at2"/>
<dbReference type="EMBL" id="PHKV01000004">
    <property type="protein sequence ID" value="PKV12226.1"/>
    <property type="molecule type" value="Genomic_DNA"/>
</dbReference>
<feature type="domain" description="DUF4189" evidence="2">
    <location>
        <begin position="62"/>
        <end position="156"/>
    </location>
</feature>
<evidence type="ECO:0000313" key="3">
    <source>
        <dbReference type="EMBL" id="PKV12226.1"/>
    </source>
</evidence>
<evidence type="ECO:0000259" key="2">
    <source>
        <dbReference type="Pfam" id="PF13827"/>
    </source>
</evidence>
<dbReference type="EMBL" id="PHKW01000004">
    <property type="protein sequence ID" value="PKV16502.1"/>
    <property type="molecule type" value="Genomic_DNA"/>
</dbReference>
<gene>
    <name evidence="3" type="ORF">XpruCFBP8353_13505</name>
    <name evidence="4" type="ORF">XpruCFBP8354_13490</name>
</gene>
<dbReference type="InterPro" id="IPR025240">
    <property type="entry name" value="DUF4189"/>
</dbReference>
<keyword evidence="1" id="KW-0732">Signal</keyword>
<sequence>MQLPQLVLCISSFFFLCPSLNAQTRCPIGTQMGSMQCIPDTPDMQGEQAPPSKPAGEWIKTWGAIARSNSTGEAGSAVGKFSESEAQQSATEQCALGGAKDCEVRLSYQNQCAALVSSNSKSFYHSSASKKAAIKSACKSCEASDTGSCNVIYSECSEPVFIKN</sequence>
<feature type="signal peptide" evidence="1">
    <location>
        <begin position="1"/>
        <end position="22"/>
    </location>
</feature>
<dbReference type="Proteomes" id="UP000233748">
    <property type="component" value="Unassembled WGS sequence"/>
</dbReference>
<evidence type="ECO:0000313" key="4">
    <source>
        <dbReference type="EMBL" id="PKV16502.1"/>
    </source>
</evidence>
<evidence type="ECO:0000313" key="6">
    <source>
        <dbReference type="Proteomes" id="UP000233748"/>
    </source>
</evidence>
<reference evidence="5 6" key="1">
    <citation type="submission" date="2017-11" db="EMBL/GenBank/DDBJ databases">
        <title>Xanthomonas prunicola sp. nov., a novel pathogen that affects nectarine (Prunus persica var. nectarine) trees.</title>
        <authorList>
            <person name="Lopez M."/>
            <person name="Lopez-Soriano P."/>
            <person name="Garita-Cambronero J."/>
            <person name="Beltran C."/>
            <person name="Taghouti G."/>
            <person name="Portier P."/>
            <person name="Cubero J."/>
            <person name="Fischer-Le Saux M."/>
            <person name="Marco-Noales E."/>
        </authorList>
    </citation>
    <scope>NUCLEOTIDE SEQUENCE [LARGE SCALE GENOMIC DNA]</scope>
    <source>
        <strain evidence="3 5">CFBP8353</strain>
        <strain evidence="4 6">CFBP8354</strain>
    </source>
</reference>
<feature type="chain" id="PRO_5014742680" description="DUF4189 domain-containing protein" evidence="1">
    <location>
        <begin position="23"/>
        <end position="164"/>
    </location>
</feature>
<proteinExistence type="predicted"/>
<evidence type="ECO:0000313" key="5">
    <source>
        <dbReference type="Proteomes" id="UP000233720"/>
    </source>
</evidence>
<keyword evidence="6" id="KW-1185">Reference proteome</keyword>
<evidence type="ECO:0000256" key="1">
    <source>
        <dbReference type="SAM" id="SignalP"/>
    </source>
</evidence>
<dbReference type="Proteomes" id="UP000233720">
    <property type="component" value="Unassembled WGS sequence"/>
</dbReference>
<dbReference type="Pfam" id="PF13827">
    <property type="entry name" value="DUF4189"/>
    <property type="match status" value="1"/>
</dbReference>
<organism evidence="3 5">
    <name type="scientific">Xanthomonas prunicola</name>
    <dbReference type="NCBI Taxonomy" id="2053930"/>
    <lineage>
        <taxon>Bacteria</taxon>
        <taxon>Pseudomonadati</taxon>
        <taxon>Pseudomonadota</taxon>
        <taxon>Gammaproteobacteria</taxon>
        <taxon>Lysobacterales</taxon>
        <taxon>Lysobacteraceae</taxon>
        <taxon>Xanthomonas</taxon>
    </lineage>
</organism>
<dbReference type="AlphaFoldDB" id="A0A2N3RIF0"/>
<name>A0A2N3RIF0_9XANT</name>
<accession>A0A2N3RIF0</accession>
<comment type="caution">
    <text evidence="3">The sequence shown here is derived from an EMBL/GenBank/DDBJ whole genome shotgun (WGS) entry which is preliminary data.</text>
</comment>